<protein>
    <recommendedName>
        <fullName evidence="14">alpha-N-acetylgalactosaminide alpha-2,6-sialyltransferase</fullName>
        <ecNumber evidence="14">2.4.3.3</ecNumber>
    </recommendedName>
</protein>
<reference evidence="18" key="1">
    <citation type="submission" date="2025-08" db="UniProtKB">
        <authorList>
            <consortium name="Ensembl"/>
        </authorList>
    </citation>
    <scope>IDENTIFICATION</scope>
</reference>
<dbReference type="Gene3D" id="3.90.1480.20">
    <property type="entry name" value="Glycosyl transferase family 29"/>
    <property type="match status" value="1"/>
</dbReference>
<dbReference type="InterPro" id="IPR038578">
    <property type="entry name" value="GT29-like_sf"/>
</dbReference>
<evidence type="ECO:0000256" key="2">
    <source>
        <dbReference type="ARBA" id="ARBA00004922"/>
    </source>
</evidence>
<evidence type="ECO:0000256" key="12">
    <source>
        <dbReference type="ARBA" id="ARBA00023180"/>
    </source>
</evidence>
<evidence type="ECO:0000256" key="1">
    <source>
        <dbReference type="ARBA" id="ARBA00004323"/>
    </source>
</evidence>
<dbReference type="GO" id="GO:0009312">
    <property type="term" value="P:oligosaccharide biosynthetic process"/>
    <property type="evidence" value="ECO:0007669"/>
    <property type="project" value="TreeGrafter"/>
</dbReference>
<comment type="subcellular location">
    <subcellularLocation>
        <location evidence="1">Golgi apparatus membrane</location>
        <topology evidence="1">Single-pass type II membrane protein</topology>
    </subcellularLocation>
</comment>
<evidence type="ECO:0000256" key="10">
    <source>
        <dbReference type="ARBA" id="ARBA00023136"/>
    </source>
</evidence>
<keyword evidence="8" id="KW-1133">Transmembrane helix</keyword>
<dbReference type="Ensembl" id="ENSGMOT00000001712.2">
    <property type="protein sequence ID" value="ENSGMOP00000001654.2"/>
    <property type="gene ID" value="ENSGMOG00000001583.2"/>
</dbReference>
<dbReference type="PANTHER" id="PTHR45941">
    <property type="entry name" value="ALPHA-N-ACETYLGALACTOSAMINIDE ALPHA-2,6-SIALYLTRANSFERASE 2-LIKE-RELATED"/>
    <property type="match status" value="1"/>
</dbReference>
<dbReference type="InterPro" id="IPR001675">
    <property type="entry name" value="Glyco_trans_29"/>
</dbReference>
<comment type="catalytic activity">
    <reaction evidence="13">
        <text>a beta-D-galactosyl-(1-&gt;3)-N-acetyl-alpha-D-galactosaminyl derivative + CMP-N-acetyl-beta-neuraminate = a beta-D-galactosyl-(1-&gt;3)-[N-acetyl-alpha-neuraminyl-(2-&gt;6)]-N-acetyl-alpha-D-galactosaminyl derivative + CMP + H(+)</text>
        <dbReference type="Rhea" id="RHEA:11136"/>
        <dbReference type="ChEBI" id="CHEBI:15378"/>
        <dbReference type="ChEBI" id="CHEBI:57812"/>
        <dbReference type="ChEBI" id="CHEBI:60377"/>
        <dbReference type="ChEBI" id="CHEBI:133470"/>
        <dbReference type="ChEBI" id="CHEBI:140764"/>
        <dbReference type="EC" id="2.4.3.3"/>
    </reaction>
    <physiologicalReaction direction="left-to-right" evidence="13">
        <dbReference type="Rhea" id="RHEA:11137"/>
    </physiologicalReaction>
</comment>
<keyword evidence="9" id="KW-0333">Golgi apparatus</keyword>
<dbReference type="OMA" id="SCYYAER"/>
<evidence type="ECO:0000256" key="11">
    <source>
        <dbReference type="ARBA" id="ARBA00023157"/>
    </source>
</evidence>
<sequence length="430" mass="49674">MLIYFGLPVQSIQQFGEAKDKGFLLTEEEAPKSTLDDDEELTTIEKAELVTKNSVQLTTEDIDEGTSDGNETWLIQHTPTKRSVGSDSETLMPLLHKKDFRKLPQWDFEDVYSRSDQPRQMTCSLSLRKSEDANFTKNFIPNINLFMYNRSVTVREWNRLSHFNNPFGFMGYDYREVVAALRHIPKPQEPMLVARGDGVGCVSCAVVGTAGILSGSGMGKEIDGHDYVFRMNGAITKGYEEDVGNKTSVYLHTAYSLTSALSYYKKHGLPRFARDEVQNTIPRVRTWFMSYLSHNKVTLMNVLLFDSVFSRPTQYYTEKLDNKHFYLLHPDFLRYLRNRFLRSPGLNYEFWAVVKPTNGAVALFLALHTCDVVNAYGFITEDYQKYPYTYYKGTAQKMIFYFTHDFITEMNAWKNLHNAGIINLYQRREP</sequence>
<dbReference type="EC" id="2.4.3.3" evidence="14"/>
<keyword evidence="5" id="KW-0808">Transferase</keyword>
<comment type="catalytic activity">
    <reaction evidence="16">
        <text>a 3-O-[N-acetyl-alpha-D-galactosaminyl]-L-threonyl-[protein] + CMP-N-acetyl-beta-neuraminate = a 3-O-[N-acetyl-alpha-neuraminosyl-(2-&gt;6)-N-acetyl-alpha-D-galactosaminyl]-L-threonyl-[protein] + CMP + H(+)</text>
        <dbReference type="Rhea" id="RHEA:81643"/>
        <dbReference type="Rhea" id="RHEA-COMP:11689"/>
        <dbReference type="Rhea" id="RHEA-COMP:19720"/>
        <dbReference type="ChEBI" id="CHEBI:15378"/>
        <dbReference type="ChEBI" id="CHEBI:57812"/>
        <dbReference type="ChEBI" id="CHEBI:60377"/>
        <dbReference type="ChEBI" id="CHEBI:87075"/>
        <dbReference type="ChEBI" id="CHEBI:231970"/>
    </reaction>
    <physiologicalReaction direction="left-to-right" evidence="16">
        <dbReference type="Rhea" id="RHEA:81644"/>
    </physiologicalReaction>
</comment>
<evidence type="ECO:0000256" key="5">
    <source>
        <dbReference type="ARBA" id="ARBA00022679"/>
    </source>
</evidence>
<organism evidence="18 19">
    <name type="scientific">Gadus morhua</name>
    <name type="common">Atlantic cod</name>
    <dbReference type="NCBI Taxonomy" id="8049"/>
    <lineage>
        <taxon>Eukaryota</taxon>
        <taxon>Metazoa</taxon>
        <taxon>Chordata</taxon>
        <taxon>Craniata</taxon>
        <taxon>Vertebrata</taxon>
        <taxon>Euteleostomi</taxon>
        <taxon>Actinopterygii</taxon>
        <taxon>Neopterygii</taxon>
        <taxon>Teleostei</taxon>
        <taxon>Neoteleostei</taxon>
        <taxon>Acanthomorphata</taxon>
        <taxon>Zeiogadaria</taxon>
        <taxon>Gadariae</taxon>
        <taxon>Gadiformes</taxon>
        <taxon>Gadoidei</taxon>
        <taxon>Gadidae</taxon>
        <taxon>Gadus</taxon>
    </lineage>
</organism>
<keyword evidence="4" id="KW-0328">Glycosyltransferase</keyword>
<name>A0A8C4YX79_GADMO</name>
<keyword evidence="10" id="KW-0472">Membrane</keyword>
<accession>A0A8C4YX79</accession>
<evidence type="ECO:0000256" key="8">
    <source>
        <dbReference type="ARBA" id="ARBA00022989"/>
    </source>
</evidence>
<keyword evidence="11" id="KW-1015">Disulfide bond</keyword>
<dbReference type="Pfam" id="PF00777">
    <property type="entry name" value="Glyco_transf_29"/>
    <property type="match status" value="1"/>
</dbReference>
<reference evidence="18" key="2">
    <citation type="submission" date="2025-09" db="UniProtKB">
        <authorList>
            <consortium name="Ensembl"/>
        </authorList>
    </citation>
    <scope>IDENTIFICATION</scope>
</reference>
<evidence type="ECO:0000256" key="7">
    <source>
        <dbReference type="ARBA" id="ARBA00022968"/>
    </source>
</evidence>
<evidence type="ECO:0000256" key="9">
    <source>
        <dbReference type="ARBA" id="ARBA00023034"/>
    </source>
</evidence>
<comment type="pathway">
    <text evidence="2">Protein modification; protein glycosylation.</text>
</comment>
<keyword evidence="12" id="KW-0325">Glycoprotein</keyword>
<keyword evidence="7" id="KW-0735">Signal-anchor</keyword>
<evidence type="ECO:0000256" key="15">
    <source>
        <dbReference type="ARBA" id="ARBA00050664"/>
    </source>
</evidence>
<comment type="catalytic activity">
    <reaction evidence="15">
        <text>a 3-O-[N-acetyl-alpha-neuraminyl-(2-&gt;3)-beta-D-galactosyl-(1-&gt;3)-N-acetyl-alpha-D-galactosaminyl]-L-threonyl-[protein] + CMP-N-acetyl-beta-neuraminate = a 3-O-{alpha-Neu5Ac-(2-&gt;3)-beta-D-Gal-(1-&gt;3)-[alpha-Neu5Ac-(2-&gt;6)]-alpha-D-GalNAc}-L-threonyl-[protein] + CMP + H(+)</text>
        <dbReference type="Rhea" id="RHEA:81659"/>
        <dbReference type="Rhea" id="RHEA-COMP:14417"/>
        <dbReference type="Rhea" id="RHEA-COMP:16763"/>
        <dbReference type="ChEBI" id="CHEBI:15378"/>
        <dbReference type="ChEBI" id="CHEBI:57812"/>
        <dbReference type="ChEBI" id="CHEBI:60377"/>
        <dbReference type="ChEBI" id="CHEBI:139598"/>
        <dbReference type="ChEBI" id="CHEBI:156398"/>
    </reaction>
    <physiologicalReaction direction="left-to-right" evidence="15">
        <dbReference type="Rhea" id="RHEA:81660"/>
    </physiologicalReaction>
</comment>
<dbReference type="GeneTree" id="ENSGT00940000159930"/>
<evidence type="ECO:0000256" key="6">
    <source>
        <dbReference type="ARBA" id="ARBA00022692"/>
    </source>
</evidence>
<evidence type="ECO:0000256" key="3">
    <source>
        <dbReference type="ARBA" id="ARBA00006003"/>
    </source>
</evidence>
<keyword evidence="6" id="KW-0812">Transmembrane</keyword>
<dbReference type="GO" id="GO:0001665">
    <property type="term" value="F:alpha-N-acetylgalactosaminide alpha-2,6-sialyltransferase activity"/>
    <property type="evidence" value="ECO:0007669"/>
    <property type="project" value="UniProtKB-EC"/>
</dbReference>
<dbReference type="AlphaFoldDB" id="A0A8C4YX79"/>
<keyword evidence="19" id="KW-1185">Reference proteome</keyword>
<proteinExistence type="inferred from homology"/>
<feature type="disulfide bond" evidence="17">
    <location>
        <begin position="204"/>
        <end position="370"/>
    </location>
</feature>
<comment type="similarity">
    <text evidence="3">Belongs to the glycosyltransferase 29 family.</text>
</comment>
<dbReference type="Proteomes" id="UP000694546">
    <property type="component" value="Chromosome 18"/>
</dbReference>
<dbReference type="PANTHER" id="PTHR45941:SF1">
    <property type="entry name" value="ALPHA-N-ACETYLGALACTOSAMINIDE ALPHA-2,6-SIALYLTRANSFERASE 1"/>
    <property type="match status" value="1"/>
</dbReference>
<evidence type="ECO:0000256" key="13">
    <source>
        <dbReference type="ARBA" id="ARBA00036348"/>
    </source>
</evidence>
<evidence type="ECO:0000256" key="16">
    <source>
        <dbReference type="ARBA" id="ARBA00052285"/>
    </source>
</evidence>
<evidence type="ECO:0000313" key="18">
    <source>
        <dbReference type="Ensembl" id="ENSGMOP00000001654.2"/>
    </source>
</evidence>
<evidence type="ECO:0000256" key="14">
    <source>
        <dbReference type="ARBA" id="ARBA00039109"/>
    </source>
</evidence>
<evidence type="ECO:0000256" key="4">
    <source>
        <dbReference type="ARBA" id="ARBA00022676"/>
    </source>
</evidence>
<evidence type="ECO:0000256" key="17">
    <source>
        <dbReference type="PIRSR" id="PIRSR005557-2"/>
    </source>
</evidence>
<evidence type="ECO:0000313" key="19">
    <source>
        <dbReference type="Proteomes" id="UP000694546"/>
    </source>
</evidence>
<dbReference type="GO" id="GO:0000139">
    <property type="term" value="C:Golgi membrane"/>
    <property type="evidence" value="ECO:0007669"/>
    <property type="project" value="UniProtKB-SubCell"/>
</dbReference>